<dbReference type="STRING" id="1429043.X474_25560"/>
<dbReference type="PROSITE" id="PS50801">
    <property type="entry name" value="STAS"/>
    <property type="match status" value="1"/>
</dbReference>
<dbReference type="InterPro" id="IPR036513">
    <property type="entry name" value="STAS_dom_sf"/>
</dbReference>
<reference evidence="2 3" key="1">
    <citation type="submission" date="2013-11" db="EMBL/GenBank/DDBJ databases">
        <title>Metagenomic analysis of a methanogenic consortium involved in long chain n-alkane degradation.</title>
        <authorList>
            <person name="Davidova I.A."/>
            <person name="Callaghan A.V."/>
            <person name="Wawrik B."/>
            <person name="Pruitt S."/>
            <person name="Marks C."/>
            <person name="Duncan K.E."/>
            <person name="Suflita J.M."/>
        </authorList>
    </citation>
    <scope>NUCLEOTIDE SEQUENCE [LARGE SCALE GENOMIC DNA]</scope>
    <source>
        <strain evidence="2 3">SPR</strain>
    </source>
</reference>
<evidence type="ECO:0000313" key="3">
    <source>
        <dbReference type="Proteomes" id="UP000032233"/>
    </source>
</evidence>
<dbReference type="InterPro" id="IPR051932">
    <property type="entry name" value="Bact_StressResp_Reg"/>
</dbReference>
<dbReference type="PANTHER" id="PTHR33745">
    <property type="entry name" value="RSBT ANTAGONIST PROTEIN RSBS-RELATED"/>
    <property type="match status" value="1"/>
</dbReference>
<dbReference type="SUPFAM" id="SSF52091">
    <property type="entry name" value="SpoIIaa-like"/>
    <property type="match status" value="1"/>
</dbReference>
<organism evidence="2 3">
    <name type="scientific">Dethiosulfatarculus sandiegensis</name>
    <dbReference type="NCBI Taxonomy" id="1429043"/>
    <lineage>
        <taxon>Bacteria</taxon>
        <taxon>Pseudomonadati</taxon>
        <taxon>Thermodesulfobacteriota</taxon>
        <taxon>Desulfarculia</taxon>
        <taxon>Desulfarculales</taxon>
        <taxon>Desulfarculaceae</taxon>
        <taxon>Dethiosulfatarculus</taxon>
    </lineage>
</organism>
<gene>
    <name evidence="2" type="ORF">X474_25560</name>
</gene>
<name>A0A0D2G829_9BACT</name>
<dbReference type="CDD" id="cd07041">
    <property type="entry name" value="STAS_RsbR_RsbS_like"/>
    <property type="match status" value="1"/>
</dbReference>
<dbReference type="RefSeq" id="WP_044352326.1">
    <property type="nucleotide sequence ID" value="NZ_AZAC01000067.1"/>
</dbReference>
<accession>A0A0D2G829</accession>
<dbReference type="Gene3D" id="3.30.750.24">
    <property type="entry name" value="STAS domain"/>
    <property type="match status" value="1"/>
</dbReference>
<feature type="domain" description="STAS" evidence="1">
    <location>
        <begin position="4"/>
        <end position="115"/>
    </location>
</feature>
<dbReference type="EMBL" id="AZAC01000067">
    <property type="protein sequence ID" value="KIX11097.1"/>
    <property type="molecule type" value="Genomic_DNA"/>
</dbReference>
<dbReference type="AlphaFoldDB" id="A0A0D2G829"/>
<comment type="caution">
    <text evidence="2">The sequence shown here is derived from an EMBL/GenBank/DDBJ whole genome shotgun (WGS) entry which is preliminary data.</text>
</comment>
<dbReference type="InterPro" id="IPR002645">
    <property type="entry name" value="STAS_dom"/>
</dbReference>
<dbReference type="OrthoDB" id="9797171at2"/>
<evidence type="ECO:0000313" key="2">
    <source>
        <dbReference type="EMBL" id="KIX11097.1"/>
    </source>
</evidence>
<keyword evidence="3" id="KW-1185">Reference proteome</keyword>
<sequence length="117" mass="12809">MSIESISVQKIRDILTVTVPPEPDDETINTLQTRVLDVMENNTVKGLILDISTVETLDSFFARTIVETGQMVDLMGGRTIICGMRPSVAITATQLGVTLGKLETSLNMDRAFALFAY</sequence>
<dbReference type="InParanoid" id="A0A0D2G829"/>
<proteinExistence type="predicted"/>
<dbReference type="Pfam" id="PF01740">
    <property type="entry name" value="STAS"/>
    <property type="match status" value="1"/>
</dbReference>
<evidence type="ECO:0000259" key="1">
    <source>
        <dbReference type="PROSITE" id="PS50801"/>
    </source>
</evidence>
<dbReference type="PANTHER" id="PTHR33745:SF1">
    <property type="entry name" value="RSBT ANTAGONIST PROTEIN RSBS"/>
    <property type="match status" value="1"/>
</dbReference>
<protein>
    <submittedName>
        <fullName evidence="2">Anti-anti-sigma factor</fullName>
    </submittedName>
</protein>
<dbReference type="Proteomes" id="UP000032233">
    <property type="component" value="Unassembled WGS sequence"/>
</dbReference>